<dbReference type="SUPFAM" id="SSF117396">
    <property type="entry name" value="TM1631-like"/>
    <property type="match status" value="1"/>
</dbReference>
<gene>
    <name evidence="1" type="ORF">EHO51_08165</name>
</gene>
<dbReference type="RefSeq" id="WP_124738468.1">
    <property type="nucleotide sequence ID" value="NZ_CP034086.1"/>
</dbReference>
<sequence>MSRKTGRVYVGVGGWNYAPWRESFYPADLPHNRELEYASRKLASIEINGTYYRTQSAASFAKWRDETPEGFIFSVKAPRFAVMRKTPREAGESIERFFASGVMELGDKLGPILWQFLPNKKFDAGFFDAFLSLLPKNIGGRPLMHAIEPRHESFKTAEFIALARQHGVAIVVAGDSKYPLIADLTTPFVYARIMGTRPDAPLGYDDNALKQWTQRARQWASGAAPGGLDYVARTQQKAATPRDVFLYVISGAKERNPAAAMALIERLSR</sequence>
<accession>A0A3G8M3Y9</accession>
<dbReference type="Pfam" id="PF01904">
    <property type="entry name" value="DUF72"/>
    <property type="match status" value="1"/>
</dbReference>
<dbReference type="Proteomes" id="UP000273982">
    <property type="component" value="Chromosome"/>
</dbReference>
<evidence type="ECO:0000313" key="2">
    <source>
        <dbReference type="Proteomes" id="UP000273982"/>
    </source>
</evidence>
<dbReference type="PANTHER" id="PTHR30348">
    <property type="entry name" value="UNCHARACTERIZED PROTEIN YECE"/>
    <property type="match status" value="1"/>
</dbReference>
<evidence type="ECO:0000313" key="1">
    <source>
        <dbReference type="EMBL" id="AZG76699.1"/>
    </source>
</evidence>
<dbReference type="PANTHER" id="PTHR30348:SF4">
    <property type="entry name" value="DUF72 DOMAIN-CONTAINING PROTEIN"/>
    <property type="match status" value="1"/>
</dbReference>
<reference evidence="1 2" key="1">
    <citation type="submission" date="2018-11" db="EMBL/GenBank/DDBJ databases">
        <title>Genome squencing of methanotrophic bacteria isolated from alkaline groundwater in Korea.</title>
        <authorList>
            <person name="Nguyen L.N."/>
        </authorList>
    </citation>
    <scope>NUCLEOTIDE SEQUENCE [LARGE SCALE GENOMIC DNA]</scope>
    <source>
        <strain evidence="1 2">GW6</strain>
    </source>
</reference>
<dbReference type="EMBL" id="CP034086">
    <property type="protein sequence ID" value="AZG76699.1"/>
    <property type="molecule type" value="Genomic_DNA"/>
</dbReference>
<name>A0A3G8M3Y9_9HYPH</name>
<dbReference type="InterPro" id="IPR002763">
    <property type="entry name" value="DUF72"/>
</dbReference>
<dbReference type="AlphaFoldDB" id="A0A3G8M3Y9"/>
<dbReference type="KEGG" id="mros:EHO51_08165"/>
<protein>
    <submittedName>
        <fullName evidence="1">DUF72 domain-containing protein</fullName>
    </submittedName>
</protein>
<proteinExistence type="predicted"/>
<dbReference type="InterPro" id="IPR036520">
    <property type="entry name" value="UPF0759_sf"/>
</dbReference>
<organism evidence="1 2">
    <name type="scientific">Methylocystis rosea</name>
    <dbReference type="NCBI Taxonomy" id="173366"/>
    <lineage>
        <taxon>Bacteria</taxon>
        <taxon>Pseudomonadati</taxon>
        <taxon>Pseudomonadota</taxon>
        <taxon>Alphaproteobacteria</taxon>
        <taxon>Hyphomicrobiales</taxon>
        <taxon>Methylocystaceae</taxon>
        <taxon>Methylocystis</taxon>
    </lineage>
</organism>
<dbReference type="Gene3D" id="3.20.20.410">
    <property type="entry name" value="Protein of unknown function UPF0759"/>
    <property type="match status" value="1"/>
</dbReference>